<sequence length="366" mass="39874">MSADKVLYGPIEPGTPSRGERAAGSRVSLVGMFGAVALFTAAVVLAMVLNNMSQQMARDHEEIMILKANAERDQQEIESLKMGAERGHDEIATFKMVAEEDRRETLSLMEKIAMLEAPSHNTGSVQDRPAAEDLGDDVTAADSVNKRQKRSVSSLDEILTRLSDLRNGLPSGSQGANGEKRQMTTTGGVYIRWGRNRCPQTSHTIYAGVAGGSWYGQAGGGTNYVCLPKNPQWGLYKDGFQGGSAWMYGAEYQVEADVPFGDRALHDQNVVCSVCHTYHNSVLMIPARKTCPAGWYLEYDGYLMANYRDHAGAKEFVCMDKQPQAAQGGHVNEDGALFYATEAHCGSLPCPPYVMGRELTCVVCVK</sequence>
<keyword evidence="5" id="KW-1185">Reference proteome</keyword>
<evidence type="ECO:0000313" key="5">
    <source>
        <dbReference type="Proteomes" id="UP000838412"/>
    </source>
</evidence>
<dbReference type="AlphaFoldDB" id="A0A8K0EUH4"/>
<dbReference type="PANTHER" id="PTHR24024">
    <property type="entry name" value="PULMONARY SURFACTANT-ASSOCIATED PROTEIN A"/>
    <property type="match status" value="1"/>
</dbReference>
<feature type="transmembrane region" description="Helical" evidence="3">
    <location>
        <begin position="27"/>
        <end position="49"/>
    </location>
</feature>
<keyword evidence="3" id="KW-0812">Transmembrane</keyword>
<accession>A0A8K0EUH4</accession>
<keyword evidence="3" id="KW-0472">Membrane</keyword>
<feature type="region of interest" description="Disordered" evidence="2">
    <location>
        <begin position="1"/>
        <end position="21"/>
    </location>
</feature>
<gene>
    <name evidence="4" type="primary">Hypp4138</name>
    <name evidence="4" type="ORF">BLAG_LOCUS21972</name>
</gene>
<dbReference type="Proteomes" id="UP000838412">
    <property type="component" value="Chromosome 7"/>
</dbReference>
<keyword evidence="3" id="KW-1133">Transmembrane helix</keyword>
<dbReference type="GO" id="GO:0005615">
    <property type="term" value="C:extracellular space"/>
    <property type="evidence" value="ECO:0007669"/>
    <property type="project" value="TreeGrafter"/>
</dbReference>
<evidence type="ECO:0000313" key="4">
    <source>
        <dbReference type="EMBL" id="CAH1269270.1"/>
    </source>
</evidence>
<reference evidence="4" key="1">
    <citation type="submission" date="2022-01" db="EMBL/GenBank/DDBJ databases">
        <authorList>
            <person name="Braso-Vives M."/>
        </authorList>
    </citation>
    <scope>NUCLEOTIDE SEQUENCE</scope>
</reference>
<protein>
    <submittedName>
        <fullName evidence="4">Hypp4138 protein</fullName>
    </submittedName>
</protein>
<dbReference type="OrthoDB" id="6086925at2759"/>
<organism evidence="4 5">
    <name type="scientific">Branchiostoma lanceolatum</name>
    <name type="common">Common lancelet</name>
    <name type="synonym">Amphioxus lanceolatum</name>
    <dbReference type="NCBI Taxonomy" id="7740"/>
    <lineage>
        <taxon>Eukaryota</taxon>
        <taxon>Metazoa</taxon>
        <taxon>Chordata</taxon>
        <taxon>Cephalochordata</taxon>
        <taxon>Leptocardii</taxon>
        <taxon>Amphioxiformes</taxon>
        <taxon>Branchiostomatidae</taxon>
        <taxon>Branchiostoma</taxon>
    </lineage>
</organism>
<keyword evidence="1" id="KW-0430">Lectin</keyword>
<evidence type="ECO:0000256" key="2">
    <source>
        <dbReference type="SAM" id="MobiDB-lite"/>
    </source>
</evidence>
<evidence type="ECO:0000256" key="3">
    <source>
        <dbReference type="SAM" id="Phobius"/>
    </source>
</evidence>
<proteinExistence type="predicted"/>
<dbReference type="GO" id="GO:0030246">
    <property type="term" value="F:carbohydrate binding"/>
    <property type="evidence" value="ECO:0007669"/>
    <property type="project" value="UniProtKB-KW"/>
</dbReference>
<dbReference type="PANTHER" id="PTHR24024:SF18">
    <property type="entry name" value="SHORT-CHAIN COLLAGEN C4-LIKE"/>
    <property type="match status" value="1"/>
</dbReference>
<evidence type="ECO:0000256" key="1">
    <source>
        <dbReference type="ARBA" id="ARBA00022734"/>
    </source>
</evidence>
<dbReference type="EMBL" id="OV696692">
    <property type="protein sequence ID" value="CAH1269270.1"/>
    <property type="molecule type" value="Genomic_DNA"/>
</dbReference>
<dbReference type="InterPro" id="IPR051077">
    <property type="entry name" value="Ca-dependent_lectin"/>
</dbReference>
<name>A0A8K0EUH4_BRALA</name>